<name>A0A381WMX8_9ZZZZ</name>
<evidence type="ECO:0000259" key="3">
    <source>
        <dbReference type="Pfam" id="PF21346"/>
    </source>
</evidence>
<dbReference type="GO" id="GO:0005975">
    <property type="term" value="P:carbohydrate metabolic process"/>
    <property type="evidence" value="ECO:0007669"/>
    <property type="project" value="InterPro"/>
</dbReference>
<proteinExistence type="predicted"/>
<dbReference type="PANTHER" id="PTHR40081">
    <property type="entry name" value="CONCANAVALIN A-LIKE LECTIN/GLUCANASE"/>
    <property type="match status" value="1"/>
</dbReference>
<reference evidence="4" key="1">
    <citation type="submission" date="2018-05" db="EMBL/GenBank/DDBJ databases">
        <authorList>
            <person name="Lanie J.A."/>
            <person name="Ng W.-L."/>
            <person name="Kazmierczak K.M."/>
            <person name="Andrzejewski T.M."/>
            <person name="Davidsen T.M."/>
            <person name="Wayne K.J."/>
            <person name="Tettelin H."/>
            <person name="Glass J.I."/>
            <person name="Rusch D."/>
            <person name="Podicherti R."/>
            <person name="Tsui H.-C.T."/>
            <person name="Winkler M.E."/>
        </authorList>
    </citation>
    <scope>NUCLEOTIDE SEQUENCE</scope>
</reference>
<dbReference type="InterPro" id="IPR048330">
    <property type="entry name" value="PcRGLX/YetA_2nd"/>
</dbReference>
<dbReference type="PANTHER" id="PTHR40081:SF1">
    <property type="entry name" value="TAT PATHWAY SIGNAL SEQUENCE DOMAIN PROTEIN"/>
    <property type="match status" value="1"/>
</dbReference>
<dbReference type="InterPro" id="IPR008928">
    <property type="entry name" value="6-hairpin_glycosidase_sf"/>
</dbReference>
<dbReference type="InterPro" id="IPR048331">
    <property type="entry name" value="PcRGLX/YetA_3rd"/>
</dbReference>
<accession>A0A381WMX8</accession>
<dbReference type="EMBL" id="UINC01012324">
    <property type="protein sequence ID" value="SVA53886.1"/>
    <property type="molecule type" value="Genomic_DNA"/>
</dbReference>
<organism evidence="4">
    <name type="scientific">marine metagenome</name>
    <dbReference type="NCBI Taxonomy" id="408172"/>
    <lineage>
        <taxon>unclassified sequences</taxon>
        <taxon>metagenomes</taxon>
        <taxon>ecological metagenomes</taxon>
    </lineage>
</organism>
<dbReference type="InterPro" id="IPR048329">
    <property type="entry name" value="PcRGLX_1st"/>
</dbReference>
<dbReference type="Pfam" id="PF21345">
    <property type="entry name" value="PcRGLX_2nd"/>
    <property type="match status" value="2"/>
</dbReference>
<dbReference type="Pfam" id="PF21346">
    <property type="entry name" value="PcRGLX_3rd"/>
    <property type="match status" value="1"/>
</dbReference>
<feature type="domain" description="PcRGLX/YetA-like N-terminal RIFT barrel" evidence="1">
    <location>
        <begin position="17"/>
        <end position="76"/>
    </location>
</feature>
<feature type="domain" description="PcRGLX/YetA-like central beta-sandwich" evidence="2">
    <location>
        <begin position="293"/>
        <end position="410"/>
    </location>
</feature>
<gene>
    <name evidence="4" type="ORF">METZ01_LOCUS106740</name>
</gene>
<evidence type="ECO:0000259" key="1">
    <source>
        <dbReference type="Pfam" id="PF19501"/>
    </source>
</evidence>
<feature type="domain" description="PcRGLX/YetA-like C-terminal alpha/alpha toroid" evidence="3">
    <location>
        <begin position="454"/>
        <end position="596"/>
    </location>
</feature>
<protein>
    <submittedName>
        <fullName evidence="4">Uncharacterized protein</fullName>
    </submittedName>
</protein>
<dbReference type="AlphaFoldDB" id="A0A381WMX8"/>
<feature type="non-terminal residue" evidence="4">
    <location>
        <position position="686"/>
    </location>
</feature>
<evidence type="ECO:0000259" key="2">
    <source>
        <dbReference type="Pfam" id="PF21345"/>
    </source>
</evidence>
<dbReference type="Pfam" id="PF19501">
    <property type="entry name" value="PcRGLX_1st"/>
    <property type="match status" value="1"/>
</dbReference>
<dbReference type="InterPro" id="IPR045793">
    <property type="entry name" value="PcRGLX/YetA-like"/>
</dbReference>
<feature type="domain" description="PcRGLX/YetA-like central beta-sandwich" evidence="2">
    <location>
        <begin position="101"/>
        <end position="271"/>
    </location>
</feature>
<sequence>MNLSIPLIITESNGQSRSRYPLTRGAPLPQGAVLEIGGLRMSAPDGANVPAQFRVLSRWPDGSVKWVLIDFQADVAAGETIVYTVSHDEQHPALQTAQTINLEETDEYIAVDTGALIFRIGRKRYGLIDQATLRNRKSGSDVYTVYDAREHSRRGDAWVGITEGGTGGGTQRRIYGMGGICRASLAQDSYTVSIEEAGPLRSVIRCDGACEADIPMHHYGGYQPFRYTTRIYAYAGQAHLRVLHTVVMACNPRETEIDEIALRIPVALNGTVRYAVSSTRPKDGTLAPDETIHLAQSADNHFRLYRNRGTEQRLISEGERSEGWLTVDGDEAGVGVALRDMAEEYPCALETSGSGDGLTVYLWRDPDGKRLNLARYAEDIAWHEGEGVYSDGMGTAKTREFFVTFYRSEERTQVIERLRGLLYPPHAALDPSWAADCEVTGGFMPRASDRFPVSERMMTDFVDWMARSIEIGRWYGFLDRGDVLAQWDEVDEDWRYRGRWGWCNSEWDPRHSVWIQYLRTGEAKYFRLGEAMTRHSMDVDTCHHNSIRPYMIGGCFRHSIDHFSDEPCASHTFIDNWVDYYYLTGDLRTYDVLQEAGAFFLRYRWTENPAYSFSLRSIANVLRGLLHVYEINGDSRFMDRAEEVYEVIARGQNEDGSWHKRFQVSTPDKLPDQLPYGMATEGTTLA</sequence>
<dbReference type="SUPFAM" id="SSF48208">
    <property type="entry name" value="Six-hairpin glycosidases"/>
    <property type="match status" value="1"/>
</dbReference>
<evidence type="ECO:0000313" key="4">
    <source>
        <dbReference type="EMBL" id="SVA53886.1"/>
    </source>
</evidence>